<organism evidence="1">
    <name type="scientific">freshwater metagenome</name>
    <dbReference type="NCBI Taxonomy" id="449393"/>
    <lineage>
        <taxon>unclassified sequences</taxon>
        <taxon>metagenomes</taxon>
        <taxon>ecological metagenomes</taxon>
    </lineage>
</organism>
<protein>
    <submittedName>
        <fullName evidence="1">Unannotated protein</fullName>
    </submittedName>
</protein>
<sequence>MGLAVGAGDFVELGCGLALAEALAEGLALGLTAAFTGFALRGSITTSPPSAMKESALAESLNCCTVIVLGPTCVGA</sequence>
<reference evidence="1" key="1">
    <citation type="submission" date="2020-05" db="EMBL/GenBank/DDBJ databases">
        <authorList>
            <person name="Chiriac C."/>
            <person name="Salcher M."/>
            <person name="Ghai R."/>
            <person name="Kavagutti S V."/>
        </authorList>
    </citation>
    <scope>NUCLEOTIDE SEQUENCE</scope>
</reference>
<name>A0A6J6XV06_9ZZZZ</name>
<evidence type="ECO:0000313" key="1">
    <source>
        <dbReference type="EMBL" id="CAB4800309.1"/>
    </source>
</evidence>
<dbReference type="EMBL" id="CAFAAK010000101">
    <property type="protein sequence ID" value="CAB4800309.1"/>
    <property type="molecule type" value="Genomic_DNA"/>
</dbReference>
<proteinExistence type="predicted"/>
<dbReference type="AlphaFoldDB" id="A0A6J6XV06"/>
<accession>A0A6J6XV06</accession>
<gene>
    <name evidence="1" type="ORF">UFOPK3024_00565</name>
</gene>